<gene>
    <name evidence="4" type="ORF">CUNI_LOCUS8772</name>
</gene>
<dbReference type="PRINTS" id="PR00299">
    <property type="entry name" value="ACRYSTALLIN"/>
</dbReference>
<dbReference type="Gene3D" id="2.60.40.790">
    <property type="match status" value="1"/>
</dbReference>
<evidence type="ECO:0000256" key="1">
    <source>
        <dbReference type="PROSITE-ProRule" id="PRU00285"/>
    </source>
</evidence>
<comment type="similarity">
    <text evidence="1 2">Belongs to the small heat shock protein (HSP20) family.</text>
</comment>
<dbReference type="GO" id="GO:0042026">
    <property type="term" value="P:protein refolding"/>
    <property type="evidence" value="ECO:0007669"/>
    <property type="project" value="TreeGrafter"/>
</dbReference>
<dbReference type="InterPro" id="IPR002068">
    <property type="entry name" value="A-crystallin/Hsp20_dom"/>
</dbReference>
<dbReference type="GO" id="GO:0005634">
    <property type="term" value="C:nucleus"/>
    <property type="evidence" value="ECO:0007669"/>
    <property type="project" value="TreeGrafter"/>
</dbReference>
<dbReference type="InterPro" id="IPR008978">
    <property type="entry name" value="HSP20-like_chaperone"/>
</dbReference>
<feature type="domain" description="SHSP" evidence="3">
    <location>
        <begin position="44"/>
        <end position="151"/>
    </location>
</feature>
<dbReference type="OrthoDB" id="1431247at2759"/>
<protein>
    <recommendedName>
        <fullName evidence="3">SHSP domain-containing protein</fullName>
    </recommendedName>
</protein>
<dbReference type="CDD" id="cd06526">
    <property type="entry name" value="metazoan_ACD"/>
    <property type="match status" value="1"/>
</dbReference>
<proteinExistence type="inferred from homology"/>
<evidence type="ECO:0000313" key="4">
    <source>
        <dbReference type="EMBL" id="CAG5123214.1"/>
    </source>
</evidence>
<organism evidence="4 5">
    <name type="scientific">Candidula unifasciata</name>
    <dbReference type="NCBI Taxonomy" id="100452"/>
    <lineage>
        <taxon>Eukaryota</taxon>
        <taxon>Metazoa</taxon>
        <taxon>Spiralia</taxon>
        <taxon>Lophotrochozoa</taxon>
        <taxon>Mollusca</taxon>
        <taxon>Gastropoda</taxon>
        <taxon>Heterobranchia</taxon>
        <taxon>Euthyneura</taxon>
        <taxon>Panpulmonata</taxon>
        <taxon>Eupulmonata</taxon>
        <taxon>Stylommatophora</taxon>
        <taxon>Helicina</taxon>
        <taxon>Helicoidea</taxon>
        <taxon>Geomitridae</taxon>
        <taxon>Candidula</taxon>
    </lineage>
</organism>
<dbReference type="PROSITE" id="PS01031">
    <property type="entry name" value="SHSP"/>
    <property type="match status" value="1"/>
</dbReference>
<name>A0A8S3Z1M3_9EUPU</name>
<dbReference type="GO" id="GO:0005737">
    <property type="term" value="C:cytoplasm"/>
    <property type="evidence" value="ECO:0007669"/>
    <property type="project" value="TreeGrafter"/>
</dbReference>
<evidence type="ECO:0000256" key="2">
    <source>
        <dbReference type="RuleBase" id="RU003616"/>
    </source>
</evidence>
<dbReference type="EMBL" id="CAJHNH020001470">
    <property type="protein sequence ID" value="CAG5123214.1"/>
    <property type="molecule type" value="Genomic_DNA"/>
</dbReference>
<accession>A0A8S3Z1M3</accession>
<comment type="caution">
    <text evidence="4">The sequence shown here is derived from an EMBL/GenBank/DDBJ whole genome shotgun (WGS) entry which is preliminary data.</text>
</comment>
<dbReference type="SUPFAM" id="SSF49764">
    <property type="entry name" value="HSP20-like chaperones"/>
    <property type="match status" value="1"/>
</dbReference>
<evidence type="ECO:0000313" key="5">
    <source>
        <dbReference type="Proteomes" id="UP000678393"/>
    </source>
</evidence>
<reference evidence="4" key="1">
    <citation type="submission" date="2021-04" db="EMBL/GenBank/DDBJ databases">
        <authorList>
            <consortium name="Molecular Ecology Group"/>
        </authorList>
    </citation>
    <scope>NUCLEOTIDE SEQUENCE</scope>
</reference>
<dbReference type="Pfam" id="PF00011">
    <property type="entry name" value="HSP20"/>
    <property type="match status" value="1"/>
</dbReference>
<dbReference type="Proteomes" id="UP000678393">
    <property type="component" value="Unassembled WGS sequence"/>
</dbReference>
<dbReference type="InterPro" id="IPR001436">
    <property type="entry name" value="Alpha-crystallin/sHSP_animal"/>
</dbReference>
<dbReference type="GO" id="GO:0009408">
    <property type="term" value="P:response to heat"/>
    <property type="evidence" value="ECO:0007669"/>
    <property type="project" value="TreeGrafter"/>
</dbReference>
<dbReference type="GO" id="GO:0051082">
    <property type="term" value="F:unfolded protein binding"/>
    <property type="evidence" value="ECO:0007669"/>
    <property type="project" value="TreeGrafter"/>
</dbReference>
<dbReference type="AlphaFoldDB" id="A0A8S3Z1M3"/>
<evidence type="ECO:0000259" key="3">
    <source>
        <dbReference type="PROSITE" id="PS01031"/>
    </source>
</evidence>
<dbReference type="PANTHER" id="PTHR45640:SF26">
    <property type="entry name" value="RE23625P"/>
    <property type="match status" value="1"/>
</dbReference>
<dbReference type="PANTHER" id="PTHR45640">
    <property type="entry name" value="HEAT SHOCK PROTEIN HSP-12.2-RELATED"/>
    <property type="match status" value="1"/>
</dbReference>
<keyword evidence="5" id="KW-1185">Reference proteome</keyword>
<sequence length="155" mass="17677">MALSAYYNYNPRDDYDLLQLVDDLIRPSYESRPLRALRRANDLAQLVNLRGDSEVRETDKEFCIEVDLSSFNPEEVNITTNDKEVCINAKHEERPDKHGYVCRSMTRKYTLPPGVDPKSFCSTMNNRGILRMTASKDAASALPREVPIAVEYKGS</sequence>